<sequence length="189" mass="21836">MESVLKRSNKCFSDTSDFIETHEDSKRTRVMAMDDVNNIIRQKLFNHRLAILSGFWLPLHTLSHKLETIRDTQDPNIPALIPLGLKERGHFRTCDHIVLGIIQNGHMYVLDSKLNPLHNFDYSAKIKALSTGFQDISDRTNCGRYAVNTAIQLGQALDHNPNSDLNQLVETMQRPNLMKIQREYAKYMW</sequence>
<reference evidence="1 2" key="1">
    <citation type="submission" date="2018-12" db="EMBL/GenBank/DDBJ databases">
        <title>Genomic taxonomy of the Vibrionaceae family.</title>
        <authorList>
            <person name="Gomez-Gil B."/>
            <person name="Enciso-Ibarra K."/>
        </authorList>
    </citation>
    <scope>NUCLEOTIDE SEQUENCE [LARGE SCALE GENOMIC DNA]</scope>
    <source>
        <strain evidence="1 2">CAIM 594</strain>
    </source>
</reference>
<gene>
    <name evidence="1" type="ORF">EJA03_13925</name>
</gene>
<evidence type="ECO:0000313" key="1">
    <source>
        <dbReference type="EMBL" id="RSD30439.1"/>
    </source>
</evidence>
<accession>A0A3R9F5L5</accession>
<keyword evidence="2" id="KW-1185">Reference proteome</keyword>
<evidence type="ECO:0000313" key="2">
    <source>
        <dbReference type="Proteomes" id="UP000269041"/>
    </source>
</evidence>
<protein>
    <submittedName>
        <fullName evidence="1">Uncharacterized protein</fullName>
    </submittedName>
</protein>
<dbReference type="OrthoDB" id="7071932at2"/>
<dbReference type="EMBL" id="RSFA01000067">
    <property type="protein sequence ID" value="RSD30439.1"/>
    <property type="molecule type" value="Genomic_DNA"/>
</dbReference>
<dbReference type="AlphaFoldDB" id="A0A3R9F5L5"/>
<name>A0A3R9F5L5_9VIBR</name>
<dbReference type="Proteomes" id="UP000269041">
    <property type="component" value="Unassembled WGS sequence"/>
</dbReference>
<organism evidence="1 2">
    <name type="scientific">Vibrio pectenicida</name>
    <dbReference type="NCBI Taxonomy" id="62763"/>
    <lineage>
        <taxon>Bacteria</taxon>
        <taxon>Pseudomonadati</taxon>
        <taxon>Pseudomonadota</taxon>
        <taxon>Gammaproteobacteria</taxon>
        <taxon>Vibrionales</taxon>
        <taxon>Vibrionaceae</taxon>
        <taxon>Vibrio</taxon>
    </lineage>
</organism>
<proteinExistence type="predicted"/>
<dbReference type="RefSeq" id="WP_125322345.1">
    <property type="nucleotide sequence ID" value="NZ_AP024889.1"/>
</dbReference>
<comment type="caution">
    <text evidence="1">The sequence shown here is derived from an EMBL/GenBank/DDBJ whole genome shotgun (WGS) entry which is preliminary data.</text>
</comment>